<dbReference type="OrthoDB" id="1890790at2759"/>
<evidence type="ECO:0000256" key="12">
    <source>
        <dbReference type="ARBA" id="ARBA00023180"/>
    </source>
</evidence>
<keyword evidence="23" id="KW-1185">Reference proteome</keyword>
<feature type="transmembrane region" description="Helical" evidence="18">
    <location>
        <begin position="633"/>
        <end position="656"/>
    </location>
</feature>
<dbReference type="CDD" id="cd07302">
    <property type="entry name" value="CHD"/>
    <property type="match status" value="1"/>
</dbReference>
<feature type="domain" description="Protein kinase" evidence="20">
    <location>
        <begin position="758"/>
        <end position="1065"/>
    </location>
</feature>
<dbReference type="Gene3D" id="1.10.510.10">
    <property type="entry name" value="Transferase(Phosphotransferase) domain 1"/>
    <property type="match status" value="1"/>
</dbReference>
<dbReference type="GO" id="GO:0005524">
    <property type="term" value="F:ATP binding"/>
    <property type="evidence" value="ECO:0007669"/>
    <property type="project" value="InterPro"/>
</dbReference>
<feature type="signal peptide" evidence="19">
    <location>
        <begin position="1"/>
        <end position="23"/>
    </location>
</feature>
<dbReference type="EC" id="4.6.1.2" evidence="3 16"/>
<proteinExistence type="inferred from homology"/>
<evidence type="ECO:0000313" key="22">
    <source>
        <dbReference type="EMBL" id="PAA81054.1"/>
    </source>
</evidence>
<keyword evidence="12" id="KW-0325">Glycoprotein</keyword>
<accession>A0A267G6P1</accession>
<comment type="similarity">
    <text evidence="15">Belongs to the adenylyl cyclase class-4/guanylyl cyclase family.</text>
</comment>
<evidence type="ECO:0000256" key="9">
    <source>
        <dbReference type="ARBA" id="ARBA00023134"/>
    </source>
</evidence>
<dbReference type="FunFam" id="3.30.70.1230:FF:000004">
    <property type="entry name" value="Guanylate cyclase"/>
    <property type="match status" value="1"/>
</dbReference>
<dbReference type="PROSITE" id="PS00452">
    <property type="entry name" value="GUANYLATE_CYCLASE_1"/>
    <property type="match status" value="1"/>
</dbReference>
<dbReference type="Gene3D" id="3.30.70.1230">
    <property type="entry name" value="Nucleotide cyclase"/>
    <property type="match status" value="1"/>
</dbReference>
<feature type="compositionally biased region" description="Basic residues" evidence="17">
    <location>
        <begin position="703"/>
        <end position="713"/>
    </location>
</feature>
<keyword evidence="6 19" id="KW-0732">Signal</keyword>
<dbReference type="EMBL" id="NIVC01000553">
    <property type="protein sequence ID" value="PAA81054.1"/>
    <property type="molecule type" value="Genomic_DNA"/>
</dbReference>
<organism evidence="22 23">
    <name type="scientific">Macrostomum lignano</name>
    <dbReference type="NCBI Taxonomy" id="282301"/>
    <lineage>
        <taxon>Eukaryota</taxon>
        <taxon>Metazoa</taxon>
        <taxon>Spiralia</taxon>
        <taxon>Lophotrochozoa</taxon>
        <taxon>Platyhelminthes</taxon>
        <taxon>Rhabditophora</taxon>
        <taxon>Macrostomorpha</taxon>
        <taxon>Macrostomida</taxon>
        <taxon>Macrostomidae</taxon>
        <taxon>Macrostomum</taxon>
    </lineage>
</organism>
<sequence>MDRRRWLMLLLLLKLLALYQVEAFDLESTESTSEATRPSTASLADATRDSTASLTDATRDSTASLTDATRDSTASLTDATRDSTASLADATRDSTASLADATRDSTASLADATRDSTASLADAKSRPTVSTIDAVSRPTVSTIDAVSPSTAPLVEAEIQSFESPLEAIVLLLAPRYEPLRELASPLELLNATLDIALTNNLVRSLPVRLKKRSHELGCDFSDSMRRIIKLNCPPSSDKQARVIVGPLCSYAVNNVFLWFRLKSDALITAGANSVSFDEAQYSELIRIGTTAEHDMNALLAAFRQIPASAGLSPWRRMLFVYQDIMRPLASMSKPRKEPWYYVDNIQCKNVFNALKYHFKGRQDYIFESFGVNSNVKEDKKQSSQEKDAIFNNILLSKVGNRLSVVVLCADPDTVRDIMIRAEELGFINGEYVFFNIDLFSSEKLTVRPWRRVNDTAERNSKAFRAYRSLMTITLRKPNSPEYRNFSRQVKELAYHKYNFTYPEEEVNSFVGAFHDAVLLYALAINDTLREHGSEGIRNGSLVTEKMKSRSFEGITGTVSINKNGDRNADYSLLDMDKDTGEFAVVAHYNGNKKVYELVKDRQIDWNNEENLPPKDIPTCGFDYSLCKKDLTQMALYAVVVLLVLICFLTILIFVIYRKLRLESELHGMNWRIAWEELEPTERVAARRRSLAQPQPPPPQKQTTNKKKRARLNQKKQQQQQPHWFFANHHGTKRSNRGDPDEAAAETLPLRPSGGGANDSGGGDIGAGDSQSVVQMDSASMESVETIAGVPLSQIPTAQLFAKTAYYKGTLVALKQLNLRNKRIEVTNRLLMEVKRVKDLASDNVVRFIGACLDPPNECLVTEYCPKGSLQDILENDNLNLDWMFKLSLMADICRGMIYLHHSFGSHGNLKSSNCMVDSRFSLKIADFGLQSLRSNKLEYRDKEDGDYSTYRNKLWTAPELLRLPNPPFEGTKEGDVYSFAIICQEVIYRKGVFFLSDSDFIEPQDIVERVRTPQNPPFRPALVEEMSDLEPDRTAALTAMVELCWHEDPGARPTFNAAKSRISRFNKTAESGNILDNLLKRMEQYSNNLESLVAKRTDQYQVEKKKAEDLLYCMLPKAVATTLMRGEAVTAEWFDSVSIYFSDICGFTALSSESTPLQVVTLLNDLYTLFDRIIEQYSCYKVETIGDAYMVVSGLPERNGNRHAGEISRMALSFLNNIYSFEIRHMPGVQLKLRIGIHSGPVCAGVVGLKMPRYCLFGDTVNTASRMESNGLPLKIHISATTHELLTDIGNFVTTVRGEVEMKGKGKQLTYWLHGEGDKIVDPPPAANGAATP</sequence>
<evidence type="ECO:0000259" key="21">
    <source>
        <dbReference type="PROSITE" id="PS50125"/>
    </source>
</evidence>
<name>A0A267G6P1_9PLAT</name>
<feature type="chain" id="PRO_5013306502" description="Guanylate cyclase" evidence="19">
    <location>
        <begin position="24"/>
        <end position="1333"/>
    </location>
</feature>
<evidence type="ECO:0000256" key="19">
    <source>
        <dbReference type="SAM" id="SignalP"/>
    </source>
</evidence>
<feature type="compositionally biased region" description="Gly residues" evidence="17">
    <location>
        <begin position="752"/>
        <end position="765"/>
    </location>
</feature>
<dbReference type="FunFam" id="3.40.50.2300:FF:000153">
    <property type="entry name" value="Guanylate cyclase"/>
    <property type="match status" value="1"/>
</dbReference>
<keyword evidence="11" id="KW-0675">Receptor</keyword>
<evidence type="ECO:0000256" key="14">
    <source>
        <dbReference type="ARBA" id="ARBA00023293"/>
    </source>
</evidence>
<dbReference type="Gene3D" id="3.40.50.2300">
    <property type="match status" value="2"/>
</dbReference>
<dbReference type="GO" id="GO:0001653">
    <property type="term" value="F:peptide receptor activity"/>
    <property type="evidence" value="ECO:0007669"/>
    <property type="project" value="TreeGrafter"/>
</dbReference>
<evidence type="ECO:0000256" key="7">
    <source>
        <dbReference type="ARBA" id="ARBA00022741"/>
    </source>
</evidence>
<feature type="compositionally biased region" description="Polar residues" evidence="17">
    <location>
        <begin position="29"/>
        <end position="42"/>
    </location>
</feature>
<evidence type="ECO:0000256" key="10">
    <source>
        <dbReference type="ARBA" id="ARBA00023136"/>
    </source>
</evidence>
<dbReference type="PANTHER" id="PTHR11920">
    <property type="entry name" value="GUANYLYL CYCLASE"/>
    <property type="match status" value="1"/>
</dbReference>
<dbReference type="PROSITE" id="PS50011">
    <property type="entry name" value="PROTEIN_KINASE_DOM"/>
    <property type="match status" value="1"/>
</dbReference>
<dbReference type="SMART" id="SM00044">
    <property type="entry name" value="CYCc"/>
    <property type="match status" value="1"/>
</dbReference>
<keyword evidence="14 16" id="KW-0141">cGMP biosynthesis</keyword>
<evidence type="ECO:0000256" key="8">
    <source>
        <dbReference type="ARBA" id="ARBA00022989"/>
    </source>
</evidence>
<evidence type="ECO:0000256" key="17">
    <source>
        <dbReference type="SAM" id="MobiDB-lite"/>
    </source>
</evidence>
<keyword evidence="5 18" id="KW-0812">Transmembrane</keyword>
<dbReference type="Pfam" id="PF01094">
    <property type="entry name" value="ANF_receptor"/>
    <property type="match status" value="1"/>
</dbReference>
<keyword evidence="4" id="KW-1003">Cell membrane</keyword>
<evidence type="ECO:0000256" key="16">
    <source>
        <dbReference type="RuleBase" id="RU003431"/>
    </source>
</evidence>
<dbReference type="GO" id="GO:0007168">
    <property type="term" value="P:receptor guanylyl cyclase signaling pathway"/>
    <property type="evidence" value="ECO:0007669"/>
    <property type="project" value="TreeGrafter"/>
</dbReference>
<comment type="catalytic activity">
    <reaction evidence="1 16">
        <text>GTP = 3',5'-cyclic GMP + diphosphate</text>
        <dbReference type="Rhea" id="RHEA:13665"/>
        <dbReference type="ChEBI" id="CHEBI:33019"/>
        <dbReference type="ChEBI" id="CHEBI:37565"/>
        <dbReference type="ChEBI" id="CHEBI:57746"/>
        <dbReference type="EC" id="4.6.1.2"/>
    </reaction>
</comment>
<dbReference type="InterPro" id="IPR011009">
    <property type="entry name" value="Kinase-like_dom_sf"/>
</dbReference>
<dbReference type="GO" id="GO:0005886">
    <property type="term" value="C:plasma membrane"/>
    <property type="evidence" value="ECO:0007669"/>
    <property type="project" value="UniProtKB-SubCell"/>
</dbReference>
<dbReference type="InterPro" id="IPR001170">
    <property type="entry name" value="ANPR/GUC"/>
</dbReference>
<gene>
    <name evidence="22" type="ORF">BOX15_Mlig001010g5</name>
</gene>
<dbReference type="PANTHER" id="PTHR11920:SF494">
    <property type="entry name" value="ATRIAL NATRIURETIC PEPTIDE RECEPTOR 2"/>
    <property type="match status" value="1"/>
</dbReference>
<evidence type="ECO:0000256" key="5">
    <source>
        <dbReference type="ARBA" id="ARBA00022692"/>
    </source>
</evidence>
<evidence type="ECO:0000256" key="13">
    <source>
        <dbReference type="ARBA" id="ARBA00023239"/>
    </source>
</evidence>
<evidence type="ECO:0000256" key="4">
    <source>
        <dbReference type="ARBA" id="ARBA00022475"/>
    </source>
</evidence>
<evidence type="ECO:0000256" key="15">
    <source>
        <dbReference type="RuleBase" id="RU000405"/>
    </source>
</evidence>
<evidence type="ECO:0000256" key="3">
    <source>
        <dbReference type="ARBA" id="ARBA00012202"/>
    </source>
</evidence>
<dbReference type="GO" id="GO:0005525">
    <property type="term" value="F:GTP binding"/>
    <property type="evidence" value="ECO:0007669"/>
    <property type="project" value="UniProtKB-KW"/>
</dbReference>
<dbReference type="Proteomes" id="UP000215902">
    <property type="component" value="Unassembled WGS sequence"/>
</dbReference>
<dbReference type="FunFam" id="1.10.510.10:FF:000420">
    <property type="entry name" value="Guanylate cyclase"/>
    <property type="match status" value="1"/>
</dbReference>
<feature type="compositionally biased region" description="Polar residues" evidence="17">
    <location>
        <begin position="49"/>
        <end position="86"/>
    </location>
</feature>
<dbReference type="InterPro" id="IPR050401">
    <property type="entry name" value="Cyclic_nucleotide_synthase"/>
</dbReference>
<dbReference type="SUPFAM" id="SSF56112">
    <property type="entry name" value="Protein kinase-like (PK-like)"/>
    <property type="match status" value="1"/>
</dbReference>
<feature type="domain" description="Guanylate cyclase" evidence="21">
    <location>
        <begin position="1138"/>
        <end position="1268"/>
    </location>
</feature>
<dbReference type="Pfam" id="PF07714">
    <property type="entry name" value="PK_Tyr_Ser-Thr"/>
    <property type="match status" value="1"/>
</dbReference>
<feature type="region of interest" description="Disordered" evidence="17">
    <location>
        <begin position="27"/>
        <end position="131"/>
    </location>
</feature>
<dbReference type="GO" id="GO:0035556">
    <property type="term" value="P:intracellular signal transduction"/>
    <property type="evidence" value="ECO:0007669"/>
    <property type="project" value="InterPro"/>
</dbReference>
<dbReference type="InterPro" id="IPR018297">
    <property type="entry name" value="A/G_cyclase_CS"/>
</dbReference>
<comment type="caution">
    <text evidence="22">The sequence shown here is derived from an EMBL/GenBank/DDBJ whole genome shotgun (WGS) entry which is preliminary data.</text>
</comment>
<dbReference type="CDD" id="cd06373">
    <property type="entry name" value="PBP1_NPR-like"/>
    <property type="match status" value="1"/>
</dbReference>
<evidence type="ECO:0000313" key="23">
    <source>
        <dbReference type="Proteomes" id="UP000215902"/>
    </source>
</evidence>
<keyword evidence="9" id="KW-0342">GTP-binding</keyword>
<keyword evidence="8 18" id="KW-1133">Transmembrane helix</keyword>
<dbReference type="GO" id="GO:0004383">
    <property type="term" value="F:guanylate cyclase activity"/>
    <property type="evidence" value="ECO:0007669"/>
    <property type="project" value="UniProtKB-EC"/>
</dbReference>
<dbReference type="InterPro" id="IPR029787">
    <property type="entry name" value="Nucleotide_cyclase"/>
</dbReference>
<dbReference type="InterPro" id="IPR001054">
    <property type="entry name" value="A/G_cyclase"/>
</dbReference>
<dbReference type="PROSITE" id="PS50125">
    <property type="entry name" value="GUANYLATE_CYCLASE_2"/>
    <property type="match status" value="1"/>
</dbReference>
<dbReference type="PRINTS" id="PR00255">
    <property type="entry name" value="NATPEPTIDER"/>
</dbReference>
<dbReference type="Pfam" id="PF00211">
    <property type="entry name" value="Guanylate_cyc"/>
    <property type="match status" value="1"/>
</dbReference>
<dbReference type="GO" id="GO:0004016">
    <property type="term" value="F:adenylate cyclase activity"/>
    <property type="evidence" value="ECO:0007669"/>
    <property type="project" value="TreeGrafter"/>
</dbReference>
<dbReference type="InterPro" id="IPR001828">
    <property type="entry name" value="ANF_lig-bd_rcpt"/>
</dbReference>
<evidence type="ECO:0000256" key="1">
    <source>
        <dbReference type="ARBA" id="ARBA00001436"/>
    </source>
</evidence>
<dbReference type="InterPro" id="IPR001245">
    <property type="entry name" value="Ser-Thr/Tyr_kinase_cat_dom"/>
</dbReference>
<comment type="subcellular location">
    <subcellularLocation>
        <location evidence="2">Cell membrane</location>
        <topology evidence="2">Single-pass type I membrane protein</topology>
    </subcellularLocation>
</comment>
<evidence type="ECO:0000259" key="20">
    <source>
        <dbReference type="PROSITE" id="PS50011"/>
    </source>
</evidence>
<dbReference type="GO" id="GO:0004672">
    <property type="term" value="F:protein kinase activity"/>
    <property type="evidence" value="ECO:0007669"/>
    <property type="project" value="InterPro"/>
</dbReference>
<dbReference type="InterPro" id="IPR000719">
    <property type="entry name" value="Prot_kinase_dom"/>
</dbReference>
<dbReference type="InterPro" id="IPR028082">
    <property type="entry name" value="Peripla_BP_I"/>
</dbReference>
<dbReference type="STRING" id="282301.A0A267G6P1"/>
<dbReference type="SUPFAM" id="SSF53822">
    <property type="entry name" value="Periplasmic binding protein-like I"/>
    <property type="match status" value="1"/>
</dbReference>
<keyword evidence="10 18" id="KW-0472">Membrane</keyword>
<evidence type="ECO:0000256" key="6">
    <source>
        <dbReference type="ARBA" id="ARBA00022729"/>
    </source>
</evidence>
<protein>
    <recommendedName>
        <fullName evidence="3 16">Guanylate cyclase</fullName>
        <ecNumber evidence="3 16">4.6.1.2</ecNumber>
    </recommendedName>
</protein>
<feature type="region of interest" description="Disordered" evidence="17">
    <location>
        <begin position="684"/>
        <end position="775"/>
    </location>
</feature>
<keyword evidence="7" id="KW-0547">Nucleotide-binding</keyword>
<evidence type="ECO:0000256" key="11">
    <source>
        <dbReference type="ARBA" id="ARBA00023170"/>
    </source>
</evidence>
<evidence type="ECO:0000256" key="2">
    <source>
        <dbReference type="ARBA" id="ARBA00004251"/>
    </source>
</evidence>
<reference evidence="22 23" key="1">
    <citation type="submission" date="2017-06" db="EMBL/GenBank/DDBJ databases">
        <title>A platform for efficient transgenesis in Macrostomum lignano, a flatworm model organism for stem cell research.</title>
        <authorList>
            <person name="Berezikov E."/>
        </authorList>
    </citation>
    <scope>NUCLEOTIDE SEQUENCE [LARGE SCALE GENOMIC DNA]</scope>
    <source>
        <strain evidence="22">DV1</strain>
        <tissue evidence="22">Whole organism</tissue>
    </source>
</reference>
<keyword evidence="13 15" id="KW-0456">Lyase</keyword>
<dbReference type="SUPFAM" id="SSF55073">
    <property type="entry name" value="Nucleotide cyclase"/>
    <property type="match status" value="1"/>
</dbReference>
<evidence type="ECO:0000256" key="18">
    <source>
        <dbReference type="SAM" id="Phobius"/>
    </source>
</evidence>